<feature type="signal peptide" evidence="7">
    <location>
        <begin position="1"/>
        <end position="25"/>
    </location>
</feature>
<dbReference type="InterPro" id="IPR015202">
    <property type="entry name" value="GO-like_E_set"/>
</dbReference>
<dbReference type="Pfam" id="PF09118">
    <property type="entry name" value="GO-like_E_set"/>
    <property type="match status" value="1"/>
</dbReference>
<organism evidence="10 11">
    <name type="scientific">Clitoria ternatea</name>
    <name type="common">Butterfly pea</name>
    <dbReference type="NCBI Taxonomy" id="43366"/>
    <lineage>
        <taxon>Eukaryota</taxon>
        <taxon>Viridiplantae</taxon>
        <taxon>Streptophyta</taxon>
        <taxon>Embryophyta</taxon>
        <taxon>Tracheophyta</taxon>
        <taxon>Spermatophyta</taxon>
        <taxon>Magnoliopsida</taxon>
        <taxon>eudicotyledons</taxon>
        <taxon>Gunneridae</taxon>
        <taxon>Pentapetalae</taxon>
        <taxon>rosids</taxon>
        <taxon>fabids</taxon>
        <taxon>Fabales</taxon>
        <taxon>Fabaceae</taxon>
        <taxon>Papilionoideae</taxon>
        <taxon>50 kb inversion clade</taxon>
        <taxon>NPAAA clade</taxon>
        <taxon>indigoferoid/millettioid clade</taxon>
        <taxon>Phaseoleae</taxon>
        <taxon>Clitoria</taxon>
    </lineage>
</organism>
<dbReference type="InterPro" id="IPR011043">
    <property type="entry name" value="Gal_Oxase/kelch_b-propeller"/>
</dbReference>
<evidence type="ECO:0000256" key="7">
    <source>
        <dbReference type="SAM" id="SignalP"/>
    </source>
</evidence>
<dbReference type="InterPro" id="IPR009880">
    <property type="entry name" value="Glyoxal_oxidase_N"/>
</dbReference>
<dbReference type="EMBL" id="JAYKXN010000002">
    <property type="protein sequence ID" value="KAK7310949.1"/>
    <property type="molecule type" value="Genomic_DNA"/>
</dbReference>
<protein>
    <recommendedName>
        <fullName evidence="5">Aldehyde oxidase GLOX</fullName>
    </recommendedName>
    <alternativeName>
        <fullName evidence="6">Glyoxal oxidase</fullName>
    </alternativeName>
</protein>
<evidence type="ECO:0000313" key="11">
    <source>
        <dbReference type="Proteomes" id="UP001359559"/>
    </source>
</evidence>
<gene>
    <name evidence="10" type="ORF">RJT34_08761</name>
</gene>
<evidence type="ECO:0000313" key="10">
    <source>
        <dbReference type="EMBL" id="KAK7310949.1"/>
    </source>
</evidence>
<keyword evidence="3 7" id="KW-0732">Signal</keyword>
<dbReference type="PANTHER" id="PTHR32208:SF62">
    <property type="entry name" value="OXIDASE, PUTATIVE, EXPRESSED-RELATED"/>
    <property type="match status" value="1"/>
</dbReference>
<evidence type="ECO:0000259" key="9">
    <source>
        <dbReference type="Pfam" id="PF09118"/>
    </source>
</evidence>
<evidence type="ECO:0000256" key="3">
    <source>
        <dbReference type="ARBA" id="ARBA00022729"/>
    </source>
</evidence>
<dbReference type="FunFam" id="2.130.10.80:FF:000001">
    <property type="entry name" value="Aldehyde oxidase GLOX"/>
    <property type="match status" value="1"/>
</dbReference>
<name>A0AAN9K690_CLITE</name>
<dbReference type="Pfam" id="PF07250">
    <property type="entry name" value="Glyoxal_oxid_N"/>
    <property type="match status" value="1"/>
</dbReference>
<proteinExistence type="predicted"/>
<accession>A0AAN9K690</accession>
<dbReference type="CDD" id="cd02851">
    <property type="entry name" value="E_set_GO_C"/>
    <property type="match status" value="1"/>
</dbReference>
<evidence type="ECO:0000256" key="6">
    <source>
        <dbReference type="ARBA" id="ARBA00077505"/>
    </source>
</evidence>
<dbReference type="AlphaFoldDB" id="A0AAN9K690"/>
<dbReference type="Proteomes" id="UP001359559">
    <property type="component" value="Unassembled WGS sequence"/>
</dbReference>
<dbReference type="InterPro" id="IPR013783">
    <property type="entry name" value="Ig-like_fold"/>
</dbReference>
<dbReference type="PANTHER" id="PTHR32208">
    <property type="entry name" value="SECRETED PROTEIN-RELATED"/>
    <property type="match status" value="1"/>
</dbReference>
<feature type="domain" description="Galactose oxidase-like Early set" evidence="9">
    <location>
        <begin position="443"/>
        <end position="550"/>
    </location>
</feature>
<evidence type="ECO:0000256" key="5">
    <source>
        <dbReference type="ARBA" id="ARBA00073112"/>
    </source>
</evidence>
<feature type="chain" id="PRO_5042816040" description="Aldehyde oxidase GLOX" evidence="7">
    <location>
        <begin position="26"/>
        <end position="551"/>
    </location>
</feature>
<dbReference type="GO" id="GO:0016491">
    <property type="term" value="F:oxidoreductase activity"/>
    <property type="evidence" value="ECO:0007669"/>
    <property type="project" value="UniProtKB-KW"/>
</dbReference>
<dbReference type="GO" id="GO:0005615">
    <property type="term" value="C:extracellular space"/>
    <property type="evidence" value="ECO:0007669"/>
    <property type="project" value="UniProtKB-ARBA"/>
</dbReference>
<keyword evidence="4" id="KW-0560">Oxidoreductase</keyword>
<evidence type="ECO:0000256" key="1">
    <source>
        <dbReference type="ARBA" id="ARBA00004613"/>
    </source>
</evidence>
<comment type="subcellular location">
    <subcellularLocation>
        <location evidence="1">Secreted</location>
    </subcellularLocation>
</comment>
<sequence length="551" mass="61869">MLHKIIMTLLSLIILSMLFHFPVTSVTVNGQWEVLQTNIGIVAMHMQLLHNDCVVIFDRTDFGLSNLTLPNGVCRHDPFENVLKTDCSAHSVEYDVASNTFRALFVQTDVWCSSGSAVADGTLAQTGGFNDGERKVRFFSPCPTSDWRETIDNSLAVKRWYSTNHHLPDGRQIIIGGRAQFNYEFYPKLSETEYNKVYVLPFLVQTHDKGAENNLYPFVFLNVDGNLFIFSNNRAILFNYTNSKVVRTYPQIPGGDPRCYPSTGSAVLLPLRNLEASEIEAEVLVCGGARSGAFQLARKQNMLEALDTCARIKITDMNPNWEVETMPKGRVMNDMVMLPNGNVLLINGANLGTAGWENAVNPVFEPFLYKTNSMKGSRFELQRPSTIPRMYHSTAVLFRDGRVLVGGSNPHRGYEFYNVTYPTELSLEAFSPYYLDASFTALRPKILEPASQSNLTYGQKFNMRIEVNNGTFVPDLLSVTMLSPPFNTHSFSMNQRLLVLTIKEVKVTSGNSGYEFEVTAPGSKILAPPAFYMLFAVHQDIPSHGIWIRMH</sequence>
<evidence type="ECO:0000256" key="4">
    <source>
        <dbReference type="ARBA" id="ARBA00023002"/>
    </source>
</evidence>
<evidence type="ECO:0000259" key="8">
    <source>
        <dbReference type="Pfam" id="PF07250"/>
    </source>
</evidence>
<dbReference type="Gene3D" id="2.60.40.10">
    <property type="entry name" value="Immunoglobulins"/>
    <property type="match status" value="1"/>
</dbReference>
<comment type="caution">
    <text evidence="10">The sequence shown here is derived from an EMBL/GenBank/DDBJ whole genome shotgun (WGS) entry which is preliminary data.</text>
</comment>
<dbReference type="InterPro" id="IPR037293">
    <property type="entry name" value="Gal_Oxidase_central_sf"/>
</dbReference>
<keyword evidence="2" id="KW-0964">Secreted</keyword>
<evidence type="ECO:0000256" key="2">
    <source>
        <dbReference type="ARBA" id="ARBA00022525"/>
    </source>
</evidence>
<dbReference type="InterPro" id="IPR014756">
    <property type="entry name" value="Ig_E-set"/>
</dbReference>
<feature type="domain" description="Glyoxal oxidase N-terminal" evidence="8">
    <location>
        <begin position="44"/>
        <end position="434"/>
    </location>
</feature>
<reference evidence="10 11" key="1">
    <citation type="submission" date="2024-01" db="EMBL/GenBank/DDBJ databases">
        <title>The genomes of 5 underutilized Papilionoideae crops provide insights into root nodulation and disease resistance.</title>
        <authorList>
            <person name="Yuan L."/>
        </authorList>
    </citation>
    <scope>NUCLEOTIDE SEQUENCE [LARGE SCALE GENOMIC DNA]</scope>
    <source>
        <strain evidence="10">LY-2023</strain>
        <tissue evidence="10">Leaf</tissue>
    </source>
</reference>
<keyword evidence="11" id="KW-1185">Reference proteome</keyword>
<dbReference type="SUPFAM" id="SSF81296">
    <property type="entry name" value="E set domains"/>
    <property type="match status" value="1"/>
</dbReference>
<dbReference type="SUPFAM" id="SSF50965">
    <property type="entry name" value="Galactose oxidase, central domain"/>
    <property type="match status" value="1"/>
</dbReference>
<dbReference type="Gene3D" id="2.130.10.80">
    <property type="entry name" value="Galactose oxidase/kelch, beta-propeller"/>
    <property type="match status" value="1"/>
</dbReference>